<evidence type="ECO:0000313" key="5">
    <source>
        <dbReference type="EMBL" id="GEM90864.1"/>
    </source>
</evidence>
<keyword evidence="2" id="KW-0285">Flavoprotein</keyword>
<dbReference type="EMBL" id="BJXN01000025">
    <property type="protein sequence ID" value="GEM90864.1"/>
    <property type="molecule type" value="Genomic_DNA"/>
</dbReference>
<sequence>MEFQRVEEKPRHFNHFYPAIAAVIGVEAGGRVNFMPAVWNVGLSFDPPLFGVSVSPKRFTHGLLEAASAFSVTFHPYEQAERVQQLGSVSGRDTDKVAAFGLEVVRGRALDVPLLGGFYAAYELEKTAAWPAGDHTLFVGRLRGVWEDPAAFSGEALDPARVRALLYFGRYRYGYPAPETRVLGKR</sequence>
<dbReference type="PANTHER" id="PTHR43567">
    <property type="entry name" value="FLAVOREDOXIN-RELATED-RELATED"/>
    <property type="match status" value="1"/>
</dbReference>
<evidence type="ECO:0000259" key="4">
    <source>
        <dbReference type="SMART" id="SM00903"/>
    </source>
</evidence>
<dbReference type="Gene3D" id="2.30.110.10">
    <property type="entry name" value="Electron Transport, Fmn-binding Protein, Chain A"/>
    <property type="match status" value="1"/>
</dbReference>
<comment type="cofactor">
    <cofactor evidence="1">
        <name>FMN</name>
        <dbReference type="ChEBI" id="CHEBI:58210"/>
    </cofactor>
</comment>
<dbReference type="InterPro" id="IPR052174">
    <property type="entry name" value="Flavoredoxin"/>
</dbReference>
<dbReference type="SUPFAM" id="SSF50475">
    <property type="entry name" value="FMN-binding split barrel"/>
    <property type="match status" value="1"/>
</dbReference>
<dbReference type="GO" id="GO:0010181">
    <property type="term" value="F:FMN binding"/>
    <property type="evidence" value="ECO:0007669"/>
    <property type="project" value="InterPro"/>
</dbReference>
<reference evidence="5 6" key="1">
    <citation type="submission" date="2019-07" db="EMBL/GenBank/DDBJ databases">
        <title>Whole genome shotgun sequence of Oceanithermus desulfurans NBRC 100063.</title>
        <authorList>
            <person name="Hosoyama A."/>
            <person name="Uohara A."/>
            <person name="Ohji S."/>
            <person name="Ichikawa N."/>
        </authorList>
    </citation>
    <scope>NUCLEOTIDE SEQUENCE [LARGE SCALE GENOMIC DNA]</scope>
    <source>
        <strain evidence="5 6">NBRC 100063</strain>
    </source>
</reference>
<dbReference type="AlphaFoldDB" id="A0A511RMJ7"/>
<dbReference type="InterPro" id="IPR002563">
    <property type="entry name" value="Flavin_Rdtase-like_dom"/>
</dbReference>
<evidence type="ECO:0000256" key="2">
    <source>
        <dbReference type="ARBA" id="ARBA00022630"/>
    </source>
</evidence>
<dbReference type="OrthoDB" id="9794638at2"/>
<dbReference type="PANTHER" id="PTHR43567:SF1">
    <property type="entry name" value="FLAVOREDOXIN"/>
    <property type="match status" value="1"/>
</dbReference>
<protein>
    <submittedName>
        <fullName evidence="5">Oxidoreductase</fullName>
    </submittedName>
</protein>
<comment type="similarity">
    <text evidence="3">Belongs to the flavoredoxin family.</text>
</comment>
<dbReference type="GO" id="GO:0016646">
    <property type="term" value="F:oxidoreductase activity, acting on the CH-NH group of donors, NAD or NADP as acceptor"/>
    <property type="evidence" value="ECO:0007669"/>
    <property type="project" value="UniProtKB-ARBA"/>
</dbReference>
<evidence type="ECO:0000256" key="3">
    <source>
        <dbReference type="ARBA" id="ARBA00038054"/>
    </source>
</evidence>
<proteinExistence type="inferred from homology"/>
<dbReference type="InterPro" id="IPR012349">
    <property type="entry name" value="Split_barrel_FMN-bd"/>
</dbReference>
<gene>
    <name evidence="5" type="ORF">ODE01S_22980</name>
</gene>
<evidence type="ECO:0000256" key="1">
    <source>
        <dbReference type="ARBA" id="ARBA00001917"/>
    </source>
</evidence>
<dbReference type="SMART" id="SM00903">
    <property type="entry name" value="Flavin_Reduct"/>
    <property type="match status" value="1"/>
</dbReference>
<evidence type="ECO:0000313" key="6">
    <source>
        <dbReference type="Proteomes" id="UP000321827"/>
    </source>
</evidence>
<feature type="domain" description="Flavin reductase like" evidence="4">
    <location>
        <begin position="16"/>
        <end position="173"/>
    </location>
</feature>
<organism evidence="5 6">
    <name type="scientific">Oceanithermus desulfurans NBRC 100063</name>
    <dbReference type="NCBI Taxonomy" id="1227550"/>
    <lineage>
        <taxon>Bacteria</taxon>
        <taxon>Thermotogati</taxon>
        <taxon>Deinococcota</taxon>
        <taxon>Deinococci</taxon>
        <taxon>Thermales</taxon>
        <taxon>Thermaceae</taxon>
        <taxon>Oceanithermus</taxon>
    </lineage>
</organism>
<dbReference type="RefSeq" id="WP_147148992.1">
    <property type="nucleotide sequence ID" value="NZ_BJXN01000025.1"/>
</dbReference>
<dbReference type="Pfam" id="PF01613">
    <property type="entry name" value="Flavin_Reduct"/>
    <property type="match status" value="1"/>
</dbReference>
<accession>A0A511RMJ7</accession>
<comment type="caution">
    <text evidence="5">The sequence shown here is derived from an EMBL/GenBank/DDBJ whole genome shotgun (WGS) entry which is preliminary data.</text>
</comment>
<dbReference type="Proteomes" id="UP000321827">
    <property type="component" value="Unassembled WGS sequence"/>
</dbReference>
<name>A0A511RMJ7_9DEIN</name>